<dbReference type="STRING" id="1121322.SAMN02745136_00729"/>
<protein>
    <submittedName>
        <fullName evidence="3">PucR C-terminal helix-turn-helix domain-containing protein</fullName>
    </submittedName>
</protein>
<dbReference type="OrthoDB" id="143422at2"/>
<evidence type="ECO:0000259" key="1">
    <source>
        <dbReference type="Pfam" id="PF07905"/>
    </source>
</evidence>
<dbReference type="Gene3D" id="1.10.10.2840">
    <property type="entry name" value="PucR C-terminal helix-turn-helix domain"/>
    <property type="match status" value="1"/>
</dbReference>
<dbReference type="InterPro" id="IPR012914">
    <property type="entry name" value="PucR_dom"/>
</dbReference>
<dbReference type="EMBL" id="FRAC01000007">
    <property type="protein sequence ID" value="SHJ75081.1"/>
    <property type="molecule type" value="Genomic_DNA"/>
</dbReference>
<dbReference type="AlphaFoldDB" id="A0A1M6LV91"/>
<proteinExistence type="predicted"/>
<reference evidence="3 4" key="1">
    <citation type="submission" date="2016-11" db="EMBL/GenBank/DDBJ databases">
        <authorList>
            <person name="Jaros S."/>
            <person name="Januszkiewicz K."/>
            <person name="Wedrychowicz H."/>
        </authorList>
    </citation>
    <scope>NUCLEOTIDE SEQUENCE [LARGE SCALE GENOMIC DNA]</scope>
    <source>
        <strain evidence="3 4">DSM 15929</strain>
    </source>
</reference>
<dbReference type="InterPro" id="IPR051448">
    <property type="entry name" value="CdaR-like_regulators"/>
</dbReference>
<dbReference type="RefSeq" id="WP_073273072.1">
    <property type="nucleotide sequence ID" value="NZ_FRAC01000007.1"/>
</dbReference>
<evidence type="ECO:0000259" key="2">
    <source>
        <dbReference type="Pfam" id="PF13556"/>
    </source>
</evidence>
<keyword evidence="4" id="KW-1185">Reference proteome</keyword>
<sequence length="398" mass="46423">MAVRFWEMYEETKEQFKLRIAAGKAGMDTVVSWVHMLEDETIVSRFHGEELAITTGMKAGNPDWLLKVVQGMAKDDCAGIIINTGMYLKEIPGDVILWCDEHNFPLLEMPWEISITELIQDYCMRIIDQKQFEKKISKAFREAIQGYWKEADVRQVLGERFDMEGIFQAYCIYVKKTMEDEFNYNQAVIRLENQFGLWKGNDKINASYGIIRMEDFLVLILNNSKEKVFAELPNLILQSFSYFTKEHRFFLGIGPRASHIENLSASYKKARTAMKMSIGTGKEIIRFDEMGFFKILFSVEDMDILESYANEVLGALEAYDKAHKSDYVETLRSYIKNDRSLIRVAEDTYTHRNTVNYRIQNIKKITGCDLKNPEELFPYQVAFYIRDMAKKTIYINES</sequence>
<dbReference type="Pfam" id="PF07905">
    <property type="entry name" value="PucR"/>
    <property type="match status" value="1"/>
</dbReference>
<evidence type="ECO:0000313" key="4">
    <source>
        <dbReference type="Proteomes" id="UP000184386"/>
    </source>
</evidence>
<dbReference type="InterPro" id="IPR042070">
    <property type="entry name" value="PucR_C-HTH_sf"/>
</dbReference>
<evidence type="ECO:0000313" key="3">
    <source>
        <dbReference type="EMBL" id="SHJ75081.1"/>
    </source>
</evidence>
<gene>
    <name evidence="3" type="ORF">SAMN02745136_00729</name>
</gene>
<feature type="domain" description="Purine catabolism PurC-like" evidence="1">
    <location>
        <begin position="16"/>
        <end position="125"/>
    </location>
</feature>
<dbReference type="Proteomes" id="UP000184386">
    <property type="component" value="Unassembled WGS sequence"/>
</dbReference>
<organism evidence="3 4">
    <name type="scientific">Anaerocolumna jejuensis DSM 15929</name>
    <dbReference type="NCBI Taxonomy" id="1121322"/>
    <lineage>
        <taxon>Bacteria</taxon>
        <taxon>Bacillati</taxon>
        <taxon>Bacillota</taxon>
        <taxon>Clostridia</taxon>
        <taxon>Lachnospirales</taxon>
        <taxon>Lachnospiraceae</taxon>
        <taxon>Anaerocolumna</taxon>
    </lineage>
</organism>
<accession>A0A1M6LV91</accession>
<dbReference type="PANTHER" id="PTHR33744:SF1">
    <property type="entry name" value="DNA-BINDING TRANSCRIPTIONAL ACTIVATOR ADER"/>
    <property type="match status" value="1"/>
</dbReference>
<name>A0A1M6LV91_9FIRM</name>
<dbReference type="PANTHER" id="PTHR33744">
    <property type="entry name" value="CARBOHYDRATE DIACID REGULATOR"/>
    <property type="match status" value="1"/>
</dbReference>
<dbReference type="Pfam" id="PF13556">
    <property type="entry name" value="HTH_30"/>
    <property type="match status" value="1"/>
</dbReference>
<dbReference type="InterPro" id="IPR025736">
    <property type="entry name" value="PucR_C-HTH_dom"/>
</dbReference>
<feature type="domain" description="PucR C-terminal helix-turn-helix" evidence="2">
    <location>
        <begin position="327"/>
        <end position="384"/>
    </location>
</feature>